<dbReference type="InterPro" id="IPR047122">
    <property type="entry name" value="Trans-enoyl_RdTase-like"/>
</dbReference>
<evidence type="ECO:0000256" key="2">
    <source>
        <dbReference type="ARBA" id="ARBA00023002"/>
    </source>
</evidence>
<dbReference type="STRING" id="77044.A0A1W2TN09"/>
<keyword evidence="2" id="KW-0560">Oxidoreductase</keyword>
<organism evidence="4">
    <name type="scientific">Rosellinia necatrix</name>
    <name type="common">White root-rot fungus</name>
    <dbReference type="NCBI Taxonomy" id="77044"/>
    <lineage>
        <taxon>Eukaryota</taxon>
        <taxon>Fungi</taxon>
        <taxon>Dikarya</taxon>
        <taxon>Ascomycota</taxon>
        <taxon>Pezizomycotina</taxon>
        <taxon>Sordariomycetes</taxon>
        <taxon>Xylariomycetidae</taxon>
        <taxon>Xylariales</taxon>
        <taxon>Xylariaceae</taxon>
        <taxon>Rosellinia</taxon>
    </lineage>
</organism>
<dbReference type="SUPFAM" id="SSF51735">
    <property type="entry name" value="NAD(P)-binding Rossmann-fold domains"/>
    <property type="match status" value="1"/>
</dbReference>
<dbReference type="InterPro" id="IPR020843">
    <property type="entry name" value="ER"/>
</dbReference>
<dbReference type="OrthoDB" id="10257049at2759"/>
<evidence type="ECO:0000313" key="5">
    <source>
        <dbReference type="Proteomes" id="UP000054516"/>
    </source>
</evidence>
<name>A0A1W2TN09_ROSNE</name>
<dbReference type="Gene3D" id="3.90.180.10">
    <property type="entry name" value="Medium-chain alcohol dehydrogenases, catalytic domain"/>
    <property type="match status" value="1"/>
</dbReference>
<dbReference type="InterPro" id="IPR011032">
    <property type="entry name" value="GroES-like_sf"/>
</dbReference>
<protein>
    <submittedName>
        <fullName evidence="4">Putative toxD protein</fullName>
    </submittedName>
</protein>
<accession>A0A1W2TN09</accession>
<gene>
    <name evidence="4" type="ORF">SAMD00023353_3600370</name>
</gene>
<feature type="domain" description="Enoyl reductase (ER)" evidence="3">
    <location>
        <begin position="27"/>
        <end position="392"/>
    </location>
</feature>
<dbReference type="Gene3D" id="3.40.50.720">
    <property type="entry name" value="NAD(P)-binding Rossmann-like Domain"/>
    <property type="match status" value="1"/>
</dbReference>
<sequence length="396" mass="41657">MSTATALALPRQRPQGTRRAIYMPASGAYETLTQSAAYAPAGPQVLVRARYSGVNPGDRRHFHMGWHSYVAGYEWAGVAEAVGPDAPTRGVGGEDGIAPGDLVFGLTPFGDRRPVELGAHQDLLLADARPGSGTYRVPRHLLPGAGDDDGEDKILRLLAAWPAAMRTAGDALFNALGFAFPAAEGLGKGVDPRGRAILIWGGSSSVGLAAIYLAASAGFGPIYATASPRNHADLLARGVARCFDYRSATVADEIRAAAAADGRELSVVFDAVTAGTGFAEPEREGGGFDLAQSSPAIAAGCVSEGVDDADLRLCATLPLPHDPRWEFCIARRDEAEQDARIEASMVWALGQLTLSGGGFRFPKLRVVKGAEAGIQAIYDVFEGKVSMEKYVIEHPL</sequence>
<dbReference type="SUPFAM" id="SSF50129">
    <property type="entry name" value="GroES-like"/>
    <property type="match status" value="1"/>
</dbReference>
<dbReference type="OMA" id="NHEQYWE"/>
<dbReference type="GO" id="GO:0016651">
    <property type="term" value="F:oxidoreductase activity, acting on NAD(P)H"/>
    <property type="evidence" value="ECO:0007669"/>
    <property type="project" value="InterPro"/>
</dbReference>
<dbReference type="EMBL" id="DF977481">
    <property type="protein sequence ID" value="GAP89742.2"/>
    <property type="molecule type" value="Genomic_DNA"/>
</dbReference>
<proteinExistence type="inferred from homology"/>
<evidence type="ECO:0000256" key="1">
    <source>
        <dbReference type="ARBA" id="ARBA00008072"/>
    </source>
</evidence>
<dbReference type="SMART" id="SM00829">
    <property type="entry name" value="PKS_ER"/>
    <property type="match status" value="1"/>
</dbReference>
<comment type="similarity">
    <text evidence="1">Belongs to the zinc-containing alcohol dehydrogenase family.</text>
</comment>
<dbReference type="InterPro" id="IPR036291">
    <property type="entry name" value="NAD(P)-bd_dom_sf"/>
</dbReference>
<keyword evidence="5" id="KW-1185">Reference proteome</keyword>
<dbReference type="Proteomes" id="UP000054516">
    <property type="component" value="Unassembled WGS sequence"/>
</dbReference>
<dbReference type="AlphaFoldDB" id="A0A1W2TN09"/>
<evidence type="ECO:0000259" key="3">
    <source>
        <dbReference type="SMART" id="SM00829"/>
    </source>
</evidence>
<dbReference type="PANTHER" id="PTHR45348">
    <property type="entry name" value="HYPOTHETICAL OXIDOREDUCTASE (EUROFUNG)"/>
    <property type="match status" value="1"/>
</dbReference>
<evidence type="ECO:0000313" key="4">
    <source>
        <dbReference type="EMBL" id="GAP89742.2"/>
    </source>
</evidence>
<reference evidence="4" key="1">
    <citation type="submission" date="2016-03" db="EMBL/GenBank/DDBJ databases">
        <title>Draft genome sequence of Rosellinia necatrix.</title>
        <authorList>
            <person name="Kanematsu S."/>
        </authorList>
    </citation>
    <scope>NUCLEOTIDE SEQUENCE [LARGE SCALE GENOMIC DNA]</scope>
    <source>
        <strain evidence="4">W97</strain>
    </source>
</reference>